<keyword evidence="3" id="KW-1185">Reference proteome</keyword>
<protein>
    <submittedName>
        <fullName evidence="2">Uncharacterized protein</fullName>
    </submittedName>
</protein>
<dbReference type="Proteomes" id="UP000298327">
    <property type="component" value="Unassembled WGS sequence"/>
</dbReference>
<feature type="compositionally biased region" description="Pro residues" evidence="1">
    <location>
        <begin position="1"/>
        <end position="18"/>
    </location>
</feature>
<sequence>MLSPPLLSPPIMPLPYPPSQASTTPSSWRHRGIPKGEAETATTAGTSLPQHAQHVTACPTDAIPSLQPRDPRVPSLALLSLHARAHRACTTYVALVPALAHAPHRGPSCWCRPSTLSPSAPFPFALLHRHHMCNARARALLPVPSLPCSVRLSSHAMPSALAPLCHYHRSIRKKPKLGSS</sequence>
<name>A0A4Y9XP41_9AGAM</name>
<evidence type="ECO:0000256" key="1">
    <source>
        <dbReference type="SAM" id="MobiDB-lite"/>
    </source>
</evidence>
<reference evidence="2 3" key="1">
    <citation type="submission" date="2019-02" db="EMBL/GenBank/DDBJ databases">
        <title>Genome sequencing of the rare red list fungi Dentipellis fragilis.</title>
        <authorList>
            <person name="Buettner E."/>
            <person name="Kellner H."/>
        </authorList>
    </citation>
    <scope>NUCLEOTIDE SEQUENCE [LARGE SCALE GENOMIC DNA]</scope>
    <source>
        <strain evidence="2 3">DSM 105465</strain>
    </source>
</reference>
<feature type="region of interest" description="Disordered" evidence="1">
    <location>
        <begin position="1"/>
        <end position="44"/>
    </location>
</feature>
<comment type="caution">
    <text evidence="2">The sequence shown here is derived from an EMBL/GenBank/DDBJ whole genome shotgun (WGS) entry which is preliminary data.</text>
</comment>
<evidence type="ECO:0000313" key="3">
    <source>
        <dbReference type="Proteomes" id="UP000298327"/>
    </source>
</evidence>
<proteinExistence type="predicted"/>
<dbReference type="AlphaFoldDB" id="A0A4Y9XP41"/>
<gene>
    <name evidence="2" type="ORF">EVG20_g10966</name>
</gene>
<evidence type="ECO:0000313" key="2">
    <source>
        <dbReference type="EMBL" id="TFY51518.1"/>
    </source>
</evidence>
<accession>A0A4Y9XP41</accession>
<organism evidence="2 3">
    <name type="scientific">Dentipellis fragilis</name>
    <dbReference type="NCBI Taxonomy" id="205917"/>
    <lineage>
        <taxon>Eukaryota</taxon>
        <taxon>Fungi</taxon>
        <taxon>Dikarya</taxon>
        <taxon>Basidiomycota</taxon>
        <taxon>Agaricomycotina</taxon>
        <taxon>Agaricomycetes</taxon>
        <taxon>Russulales</taxon>
        <taxon>Hericiaceae</taxon>
        <taxon>Dentipellis</taxon>
    </lineage>
</organism>
<dbReference type="EMBL" id="SEOQ01001497">
    <property type="protein sequence ID" value="TFY51518.1"/>
    <property type="molecule type" value="Genomic_DNA"/>
</dbReference>